<evidence type="ECO:0000256" key="3">
    <source>
        <dbReference type="ARBA" id="ARBA00022454"/>
    </source>
</evidence>
<evidence type="ECO:0000259" key="13">
    <source>
        <dbReference type="PROSITE" id="PS50868"/>
    </source>
</evidence>
<evidence type="ECO:0008006" key="17">
    <source>
        <dbReference type="Google" id="ProtNLM"/>
    </source>
</evidence>
<evidence type="ECO:0000313" key="16">
    <source>
        <dbReference type="Proteomes" id="UP000595437"/>
    </source>
</evidence>
<evidence type="ECO:0000256" key="7">
    <source>
        <dbReference type="ARBA" id="ARBA00022723"/>
    </source>
</evidence>
<keyword evidence="9" id="KW-0862">Zinc</keyword>
<dbReference type="Gene3D" id="2.30.30.140">
    <property type="match status" value="1"/>
</dbReference>
<feature type="domain" description="Post-SET" evidence="13">
    <location>
        <begin position="253"/>
        <end position="269"/>
    </location>
</feature>
<evidence type="ECO:0000256" key="9">
    <source>
        <dbReference type="ARBA" id="ARBA00022833"/>
    </source>
</evidence>
<name>A0A7T8K775_CALRO</name>
<dbReference type="EMBL" id="CP045895">
    <property type="protein sequence ID" value="QQP48669.1"/>
    <property type="molecule type" value="Genomic_DNA"/>
</dbReference>
<evidence type="ECO:0000313" key="15">
    <source>
        <dbReference type="EMBL" id="QQP48669.1"/>
    </source>
</evidence>
<dbReference type="GO" id="GO:0032259">
    <property type="term" value="P:methylation"/>
    <property type="evidence" value="ECO:0007669"/>
    <property type="project" value="UniProtKB-KW"/>
</dbReference>
<sequence>MGDFPVKFFGSNEYAWTTQGRTFLYEKGDSDKMPGGSANKKTLTQLFRRGLMEAADFFKEACLAKAKQGTKKPPTYQKIKTNRPYGDVPVYSDVSSEVQLCNCDHNSENPCHEDSDCINRLLMVECMMSTCPAKERCQNMQFQRRTYPSLRVSQTDSRGWGLFVDQAMKKGRFIIEYVGELITMDEFRNRLRKCSPENEDGEEENYYYMTMDSNRMIDAGPKGNIARFMNHSCDPNCETQKWTVNGDTRRGEVKKTCLCGAPNCSGYIGKKPAKTTQADPRVAKKPKTKKIKFIKAWEDTCFRCYKGGEVLMCDHKTCPKVYHLECLSRDSLPHGRWFCPWHHCVECGKSAVKYCVHCPNAYCRQHESNLEEHPSLKSLCNEHDPEDIDSLLSYYNSSENREMLTSPAAPMIPVSPSATALKRRRSKGGKRGRPPASVIEEPPKGKENFFKS</sequence>
<dbReference type="Gene3D" id="2.170.270.10">
    <property type="entry name" value="SET domain"/>
    <property type="match status" value="1"/>
</dbReference>
<keyword evidence="8" id="KW-0863">Zinc-finger</keyword>
<dbReference type="Pfam" id="PF17982">
    <property type="entry name" value="C5HCH"/>
    <property type="match status" value="1"/>
</dbReference>
<dbReference type="InterPro" id="IPR046341">
    <property type="entry name" value="SET_dom_sf"/>
</dbReference>
<feature type="compositionally biased region" description="Basic and acidic residues" evidence="11">
    <location>
        <begin position="441"/>
        <end position="452"/>
    </location>
</feature>
<dbReference type="GO" id="GO:0005634">
    <property type="term" value="C:nucleus"/>
    <property type="evidence" value="ECO:0007669"/>
    <property type="project" value="UniProtKB-SubCell"/>
</dbReference>
<evidence type="ECO:0000259" key="12">
    <source>
        <dbReference type="PROSITE" id="PS50280"/>
    </source>
</evidence>
<keyword evidence="16" id="KW-1185">Reference proteome</keyword>
<evidence type="ECO:0000256" key="1">
    <source>
        <dbReference type="ARBA" id="ARBA00004123"/>
    </source>
</evidence>
<dbReference type="PROSITE" id="PS50868">
    <property type="entry name" value="POST_SET"/>
    <property type="match status" value="1"/>
</dbReference>
<evidence type="ECO:0000256" key="4">
    <source>
        <dbReference type="ARBA" id="ARBA00022603"/>
    </source>
</evidence>
<evidence type="ECO:0000256" key="10">
    <source>
        <dbReference type="ARBA" id="ARBA00023242"/>
    </source>
</evidence>
<dbReference type="SMART" id="SM00249">
    <property type="entry name" value="PHD"/>
    <property type="match status" value="1"/>
</dbReference>
<dbReference type="CDD" id="cd15568">
    <property type="entry name" value="PHD5_NSD"/>
    <property type="match status" value="1"/>
</dbReference>
<dbReference type="OrthoDB" id="422362at2759"/>
<dbReference type="PROSITE" id="PS51215">
    <property type="entry name" value="AWS"/>
    <property type="match status" value="1"/>
</dbReference>
<dbReference type="SMART" id="SM00570">
    <property type="entry name" value="AWS"/>
    <property type="match status" value="1"/>
</dbReference>
<keyword evidence="3" id="KW-0158">Chromosome</keyword>
<keyword evidence="6" id="KW-0949">S-adenosyl-L-methionine</keyword>
<dbReference type="InterPro" id="IPR041306">
    <property type="entry name" value="C5HCH"/>
</dbReference>
<keyword evidence="10" id="KW-0539">Nucleus</keyword>
<dbReference type="InterPro" id="IPR006560">
    <property type="entry name" value="AWS_dom"/>
</dbReference>
<dbReference type="InterPro" id="IPR013083">
    <property type="entry name" value="Znf_RING/FYVE/PHD"/>
</dbReference>
<dbReference type="InterPro" id="IPR050777">
    <property type="entry name" value="SET2_Histone-Lys_MeTrsfase"/>
</dbReference>
<dbReference type="PROSITE" id="PS50280">
    <property type="entry name" value="SET"/>
    <property type="match status" value="1"/>
</dbReference>
<dbReference type="SUPFAM" id="SSF82199">
    <property type="entry name" value="SET domain"/>
    <property type="match status" value="1"/>
</dbReference>
<dbReference type="SMART" id="SM00317">
    <property type="entry name" value="SET"/>
    <property type="match status" value="1"/>
</dbReference>
<dbReference type="Gene3D" id="3.30.40.10">
    <property type="entry name" value="Zinc/RING finger domain, C3HC4 (zinc finger)"/>
    <property type="match status" value="1"/>
</dbReference>
<dbReference type="InterPro" id="IPR003616">
    <property type="entry name" value="Post-SET_dom"/>
</dbReference>
<dbReference type="GO" id="GO:0008270">
    <property type="term" value="F:zinc ion binding"/>
    <property type="evidence" value="ECO:0007669"/>
    <property type="project" value="UniProtKB-KW"/>
</dbReference>
<dbReference type="GO" id="GO:0005694">
    <property type="term" value="C:chromosome"/>
    <property type="evidence" value="ECO:0007669"/>
    <property type="project" value="UniProtKB-SubCell"/>
</dbReference>
<keyword evidence="4" id="KW-0489">Methyltransferase</keyword>
<dbReference type="PANTHER" id="PTHR22884">
    <property type="entry name" value="SET DOMAIN PROTEINS"/>
    <property type="match status" value="1"/>
</dbReference>
<feature type="domain" description="SET" evidence="12">
    <location>
        <begin position="148"/>
        <end position="268"/>
    </location>
</feature>
<dbReference type="Proteomes" id="UP000595437">
    <property type="component" value="Chromosome 6"/>
</dbReference>
<evidence type="ECO:0000256" key="8">
    <source>
        <dbReference type="ARBA" id="ARBA00022771"/>
    </source>
</evidence>
<keyword evidence="5" id="KW-0808">Transferase</keyword>
<feature type="region of interest" description="Disordered" evidence="11">
    <location>
        <begin position="405"/>
        <end position="452"/>
    </location>
</feature>
<evidence type="ECO:0000256" key="5">
    <source>
        <dbReference type="ARBA" id="ARBA00022679"/>
    </source>
</evidence>
<accession>A0A7T8K775</accession>
<dbReference type="AlphaFoldDB" id="A0A7T8K775"/>
<feature type="domain" description="AWS" evidence="14">
    <location>
        <begin position="96"/>
        <end position="146"/>
    </location>
</feature>
<dbReference type="GO" id="GO:0140938">
    <property type="term" value="F:histone H3 methyltransferase activity"/>
    <property type="evidence" value="ECO:0007669"/>
    <property type="project" value="UniProtKB-ARBA"/>
</dbReference>
<gene>
    <name evidence="15" type="ORF">FKW44_009049</name>
</gene>
<evidence type="ECO:0000259" key="14">
    <source>
        <dbReference type="PROSITE" id="PS51215"/>
    </source>
</evidence>
<protein>
    <recommendedName>
        <fullName evidence="17">Histone-lysine N-methyltransferase NSD2</fullName>
    </recommendedName>
</protein>
<keyword evidence="7" id="KW-0479">Metal-binding</keyword>
<dbReference type="SUPFAM" id="SSF63748">
    <property type="entry name" value="Tudor/PWWP/MBT"/>
    <property type="match status" value="1"/>
</dbReference>
<reference evidence="16" key="1">
    <citation type="submission" date="2021-01" db="EMBL/GenBank/DDBJ databases">
        <title>Caligus Genome Assembly.</title>
        <authorList>
            <person name="Gallardo-Escarate C."/>
        </authorList>
    </citation>
    <scope>NUCLEOTIDE SEQUENCE [LARGE SCALE GENOMIC DNA]</scope>
</reference>
<dbReference type="GO" id="GO:0016279">
    <property type="term" value="F:protein-lysine N-methyltransferase activity"/>
    <property type="evidence" value="ECO:0007669"/>
    <property type="project" value="UniProtKB-ARBA"/>
</dbReference>
<organism evidence="15 16">
    <name type="scientific">Caligus rogercresseyi</name>
    <name type="common">Sea louse</name>
    <dbReference type="NCBI Taxonomy" id="217165"/>
    <lineage>
        <taxon>Eukaryota</taxon>
        <taxon>Metazoa</taxon>
        <taxon>Ecdysozoa</taxon>
        <taxon>Arthropoda</taxon>
        <taxon>Crustacea</taxon>
        <taxon>Multicrustacea</taxon>
        <taxon>Hexanauplia</taxon>
        <taxon>Copepoda</taxon>
        <taxon>Siphonostomatoida</taxon>
        <taxon>Caligidae</taxon>
        <taxon>Caligus</taxon>
    </lineage>
</organism>
<dbReference type="Pfam" id="PF00856">
    <property type="entry name" value="SET"/>
    <property type="match status" value="1"/>
</dbReference>
<dbReference type="InterPro" id="IPR001965">
    <property type="entry name" value="Znf_PHD"/>
</dbReference>
<evidence type="ECO:0000256" key="2">
    <source>
        <dbReference type="ARBA" id="ARBA00004286"/>
    </source>
</evidence>
<dbReference type="SMART" id="SM00508">
    <property type="entry name" value="PostSET"/>
    <property type="match status" value="1"/>
</dbReference>
<comment type="subcellular location">
    <subcellularLocation>
        <location evidence="2">Chromosome</location>
    </subcellularLocation>
    <subcellularLocation>
        <location evidence="1">Nucleus</location>
    </subcellularLocation>
</comment>
<dbReference type="InterPro" id="IPR001214">
    <property type="entry name" value="SET_dom"/>
</dbReference>
<feature type="compositionally biased region" description="Basic residues" evidence="11">
    <location>
        <begin position="421"/>
        <end position="433"/>
    </location>
</feature>
<dbReference type="Pfam" id="PF17907">
    <property type="entry name" value="AWS"/>
    <property type="match status" value="1"/>
</dbReference>
<proteinExistence type="predicted"/>
<evidence type="ECO:0000256" key="11">
    <source>
        <dbReference type="SAM" id="MobiDB-lite"/>
    </source>
</evidence>
<dbReference type="InterPro" id="IPR011011">
    <property type="entry name" value="Znf_FYVE_PHD"/>
</dbReference>
<dbReference type="SUPFAM" id="SSF57903">
    <property type="entry name" value="FYVE/PHD zinc finger"/>
    <property type="match status" value="1"/>
</dbReference>
<evidence type="ECO:0000256" key="6">
    <source>
        <dbReference type="ARBA" id="ARBA00022691"/>
    </source>
</evidence>